<feature type="compositionally biased region" description="Polar residues" evidence="5">
    <location>
        <begin position="1071"/>
        <end position="1082"/>
    </location>
</feature>
<reference evidence="7" key="1">
    <citation type="submission" date="2020-06" db="EMBL/GenBank/DDBJ databases">
        <authorList>
            <person name="Ji K."/>
            <person name="Li J."/>
        </authorList>
    </citation>
    <scope>NUCLEOTIDE SEQUENCE</scope>
    <source>
        <strain evidence="7">JKM2019</strain>
        <tissue evidence="7">Whole body</tissue>
    </source>
</reference>
<dbReference type="Gene3D" id="3.30.40.10">
    <property type="entry name" value="Zinc/RING finger domain, C3HC4 (zinc finger)"/>
    <property type="match status" value="1"/>
</dbReference>
<dbReference type="FunFam" id="3.30.40.10:FF:000024">
    <property type="entry name" value="RING finger protein 44 isoform X1"/>
    <property type="match status" value="1"/>
</dbReference>
<evidence type="ECO:0000256" key="4">
    <source>
        <dbReference type="PROSITE-ProRule" id="PRU00175"/>
    </source>
</evidence>
<keyword evidence="3" id="KW-0862">Zinc</keyword>
<accession>A0A9D4P1I8</accession>
<evidence type="ECO:0000256" key="2">
    <source>
        <dbReference type="ARBA" id="ARBA00022771"/>
    </source>
</evidence>
<feature type="region of interest" description="Disordered" evidence="5">
    <location>
        <begin position="135"/>
        <end position="198"/>
    </location>
</feature>
<feature type="region of interest" description="Disordered" evidence="5">
    <location>
        <begin position="275"/>
        <end position="330"/>
    </location>
</feature>
<feature type="region of interest" description="Disordered" evidence="5">
    <location>
        <begin position="1222"/>
        <end position="1309"/>
    </location>
</feature>
<feature type="compositionally biased region" description="Basic residues" evidence="5">
    <location>
        <begin position="1299"/>
        <end position="1309"/>
    </location>
</feature>
<feature type="compositionally biased region" description="Basic and acidic residues" evidence="5">
    <location>
        <begin position="679"/>
        <end position="697"/>
    </location>
</feature>
<feature type="region of interest" description="Disordered" evidence="5">
    <location>
        <begin position="750"/>
        <end position="798"/>
    </location>
</feature>
<dbReference type="GO" id="GO:0016567">
    <property type="term" value="P:protein ubiquitination"/>
    <property type="evidence" value="ECO:0007669"/>
    <property type="project" value="TreeGrafter"/>
</dbReference>
<feature type="compositionally biased region" description="Low complexity" evidence="5">
    <location>
        <begin position="709"/>
        <end position="725"/>
    </location>
</feature>
<dbReference type="PANTHER" id="PTHR46171">
    <property type="entry name" value="GH10160P"/>
    <property type="match status" value="1"/>
</dbReference>
<dbReference type="InterPro" id="IPR001841">
    <property type="entry name" value="Znf_RING"/>
</dbReference>
<feature type="region of interest" description="Disordered" evidence="5">
    <location>
        <begin position="574"/>
        <end position="597"/>
    </location>
</feature>
<feature type="compositionally biased region" description="Low complexity" evidence="5">
    <location>
        <begin position="404"/>
        <end position="415"/>
    </location>
</feature>
<gene>
    <name evidence="7" type="ORF">HUG17_4967</name>
</gene>
<feature type="compositionally biased region" description="Pro residues" evidence="5">
    <location>
        <begin position="313"/>
        <end position="323"/>
    </location>
</feature>
<feature type="compositionally biased region" description="Low complexity" evidence="5">
    <location>
        <begin position="478"/>
        <end position="490"/>
    </location>
</feature>
<dbReference type="Proteomes" id="UP000828236">
    <property type="component" value="Unassembled WGS sequence"/>
</dbReference>
<reference evidence="7" key="2">
    <citation type="journal article" date="2021" name="World Allergy Organ. J.">
        <title>Chromosome-level assembly of Dermatophagoides farinae genome and transcriptome reveals two novel allergens Der f 37 and Der f 39.</title>
        <authorList>
            <person name="Chen J."/>
            <person name="Cai Z."/>
            <person name="Fan D."/>
            <person name="Hu J."/>
            <person name="Hou Y."/>
            <person name="He Y."/>
            <person name="Zhang Z."/>
            <person name="Zhao Z."/>
            <person name="Gao P."/>
            <person name="Hu W."/>
            <person name="Sun J."/>
            <person name="Li J."/>
            <person name="Ji K."/>
        </authorList>
    </citation>
    <scope>NUCLEOTIDE SEQUENCE</scope>
    <source>
        <strain evidence="7">JKM2019</strain>
    </source>
</reference>
<feature type="compositionally biased region" description="Low complexity" evidence="5">
    <location>
        <begin position="178"/>
        <end position="198"/>
    </location>
</feature>
<feature type="compositionally biased region" description="Basic residues" evidence="5">
    <location>
        <begin position="1245"/>
        <end position="1255"/>
    </location>
</feature>
<evidence type="ECO:0000313" key="7">
    <source>
        <dbReference type="EMBL" id="KAH7641922.1"/>
    </source>
</evidence>
<feature type="region of interest" description="Disordered" evidence="5">
    <location>
        <begin position="1"/>
        <end position="37"/>
    </location>
</feature>
<feature type="compositionally biased region" description="Basic residues" evidence="5">
    <location>
        <begin position="28"/>
        <end position="37"/>
    </location>
</feature>
<feature type="compositionally biased region" description="Low complexity" evidence="5">
    <location>
        <begin position="1155"/>
        <end position="1189"/>
    </location>
</feature>
<feature type="region of interest" description="Disordered" evidence="5">
    <location>
        <begin position="1058"/>
        <end position="1082"/>
    </location>
</feature>
<dbReference type="GO" id="GO:0061630">
    <property type="term" value="F:ubiquitin protein ligase activity"/>
    <property type="evidence" value="ECO:0007669"/>
    <property type="project" value="TreeGrafter"/>
</dbReference>
<feature type="compositionally biased region" description="Polar residues" evidence="5">
    <location>
        <begin position="698"/>
        <end position="708"/>
    </location>
</feature>
<keyword evidence="2 4" id="KW-0863">Zinc-finger</keyword>
<feature type="compositionally biased region" description="Polar residues" evidence="5">
    <location>
        <begin position="284"/>
        <end position="299"/>
    </location>
</feature>
<feature type="region of interest" description="Disordered" evidence="5">
    <location>
        <begin position="654"/>
        <end position="673"/>
    </location>
</feature>
<feature type="compositionally biased region" description="Polar residues" evidence="5">
    <location>
        <begin position="135"/>
        <end position="148"/>
    </location>
</feature>
<feature type="compositionally biased region" description="Polar residues" evidence="5">
    <location>
        <begin position="416"/>
        <end position="440"/>
    </location>
</feature>
<dbReference type="PANTHER" id="PTHR46171:SF3">
    <property type="entry name" value="GH10160P"/>
    <property type="match status" value="1"/>
</dbReference>
<feature type="compositionally biased region" description="Low complexity" evidence="5">
    <location>
        <begin position="632"/>
        <end position="644"/>
    </location>
</feature>
<feature type="compositionally biased region" description="Low complexity" evidence="5">
    <location>
        <begin position="654"/>
        <end position="670"/>
    </location>
</feature>
<feature type="compositionally biased region" description="Polar residues" evidence="5">
    <location>
        <begin position="536"/>
        <end position="547"/>
    </location>
</feature>
<feature type="compositionally biased region" description="Basic residues" evidence="5">
    <location>
        <begin position="149"/>
        <end position="172"/>
    </location>
</feature>
<feature type="region of interest" description="Disordered" evidence="5">
    <location>
        <begin position="65"/>
        <end position="111"/>
    </location>
</feature>
<organism evidence="7">
    <name type="scientific">Dermatophagoides farinae</name>
    <name type="common">American house dust mite</name>
    <dbReference type="NCBI Taxonomy" id="6954"/>
    <lineage>
        <taxon>Eukaryota</taxon>
        <taxon>Metazoa</taxon>
        <taxon>Ecdysozoa</taxon>
        <taxon>Arthropoda</taxon>
        <taxon>Chelicerata</taxon>
        <taxon>Arachnida</taxon>
        <taxon>Acari</taxon>
        <taxon>Acariformes</taxon>
        <taxon>Sarcoptiformes</taxon>
        <taxon>Astigmata</taxon>
        <taxon>Psoroptidia</taxon>
        <taxon>Analgoidea</taxon>
        <taxon>Pyroglyphidae</taxon>
        <taxon>Dermatophagoidinae</taxon>
        <taxon>Dermatophagoides</taxon>
    </lineage>
</organism>
<feature type="compositionally biased region" description="Acidic residues" evidence="5">
    <location>
        <begin position="491"/>
        <end position="509"/>
    </location>
</feature>
<protein>
    <submittedName>
        <fullName evidence="7">Ring finger protein 44-like protein</fullName>
    </submittedName>
</protein>
<dbReference type="SUPFAM" id="SSF57850">
    <property type="entry name" value="RING/U-box"/>
    <property type="match status" value="1"/>
</dbReference>
<dbReference type="SMART" id="SM00184">
    <property type="entry name" value="RING"/>
    <property type="match status" value="1"/>
</dbReference>
<feature type="compositionally biased region" description="Polar residues" evidence="5">
    <location>
        <begin position="917"/>
        <end position="952"/>
    </location>
</feature>
<feature type="region of interest" description="Disordered" evidence="5">
    <location>
        <begin position="1118"/>
        <end position="1189"/>
    </location>
</feature>
<feature type="compositionally biased region" description="Polar residues" evidence="5">
    <location>
        <begin position="78"/>
        <end position="87"/>
    </location>
</feature>
<proteinExistence type="predicted"/>
<sequence>MSTLGIRCDSVGPSSTQPPPAHLSTYPAHHHPGHVHRHNTTIGSVDCSGLAICVPLLHDGSNAGTTAPSGIVSPPSPTSIAHQQHSRTFAATTSSADLSSSISNSDPNERPSQLANAYLTAAAVAAAQFDSSSVFTNTENGDGSSQSHHPIRSSGHHYRRHHNNHHHPHTTHHQSNGSTRSSQISSLTSPQQQPSVTTSAMNVVEDVDQTQQPNIGTNNGHHHFHRTRHYRINPCDAPEVDILSRKSESPSRKRRRTDFPGTSIALNHFRNLVVESSSPPLPSQDSLAEENNVSANSGSDGTGRLGSWVALVSPPPPPPPPPHASSQNTDQTPIVAVDSNREFVQDGRSPNNDNYNHHYNTVLQQTLEAAAAEASSMDDLIETNEPLAVFSDHTELDVSQNHTSSFSSSASSSSSWNRRTVITSTSSQEDENVATNANSGHESIINTQLSPSIQSANHDNNNNFLNGQQQLTISTLMNDPNNDGNGQDPNDNGDDDDERNGDEGDDEEDVIKYRARSNHAQTSTDLDNEEAREENGSTLSDAQSLDSTAATIDSTSEASMALYSSSASSIQSMDVAQSVPRSSSSPQSSSSSSSNGSIPAAINESALFINSHFHNSNRDSATALSVERDRSTLSSSPRSNNSISNAILPSMFQQSNGSSYSSNHSPPVASTNLNANDTVERSQQTDHHYHQQHHQVERQSINRTNQEPNRLNNLRTLPNLNRYNNDSNTQHSATNYQNLHGQMQLPSANVTASDMHRQANRSSSNRPSRRYQRMSNHQMPSAQPPLPIPQQTSMESNETGTYSRFPAAFLLFDQSSPSFHYSDPRLFELINEYFPNGTGAYPHMLTSAALATNSNSTRNVVSDPRIDFNNRYSDDPQSINWLYHLLMHDPRFIRQSQQQSMGPTSNTPQQPTQQCPNARSQPTNTGQVHQSNSATHSSQIRHQERNTNNYPISSSHQQQHQSHHINYMNSRLPRTTSDRSNSGINIPQNGTPNSQAQSQSQFQRPEWQRSAITGTTASSASGLPVLRLYNNQVGTLPPHYDPIINPILSLLLPQSSQTTTTAPLQQHRPGTASTNGQPASSIHSLPPTASVLPNVTTLSQIDNFGLTQNMDQISPPNVFILPHGNYPPSSPSLSQVRRIQRQNDTSNGCNGSNNQSSQQQQHHHQQQQSTSQIRSSLQQQQQQASSTSAQVSSNMFNPFANLAAASTAAASSSFHNRFNPIVSNAPSSMHHTSTPHVSSQNHNHNGVHHHHHHHQQQQQHQSSANQARQGINYPTAPRITNFTPHNTSSSGRPTINRTSGHHHHHHHHPHYPHFAFLSPFAIPGFDRRFGEWSDLPLFPANALQNSIFNDNMPEAENYEALLSLAERLGEAKPRGLNKSEIDQLPSYRYKPESSVETDQTLCVICMCEFEAKQNLRVLPCHHEFHARCIDKWLKTNRTCPICRRDSTVQKQEAD</sequence>
<dbReference type="Pfam" id="PF13639">
    <property type="entry name" value="zf-RING_2"/>
    <property type="match status" value="1"/>
</dbReference>
<feature type="region of interest" description="Disordered" evidence="5">
    <location>
        <begin position="401"/>
        <end position="440"/>
    </location>
</feature>
<feature type="region of interest" description="Disordered" evidence="5">
    <location>
        <begin position="679"/>
        <end position="733"/>
    </location>
</feature>
<dbReference type="GO" id="GO:0008270">
    <property type="term" value="F:zinc ion binding"/>
    <property type="evidence" value="ECO:0007669"/>
    <property type="project" value="UniProtKB-KW"/>
</dbReference>
<feature type="compositionally biased region" description="Low complexity" evidence="5">
    <location>
        <begin position="903"/>
        <end position="916"/>
    </location>
</feature>
<dbReference type="PROSITE" id="PS50089">
    <property type="entry name" value="ZF_RING_2"/>
    <property type="match status" value="1"/>
</dbReference>
<evidence type="ECO:0000256" key="3">
    <source>
        <dbReference type="ARBA" id="ARBA00022833"/>
    </source>
</evidence>
<comment type="caution">
    <text evidence="7">The sequence shown here is derived from an EMBL/GenBank/DDBJ whole genome shotgun (WGS) entry which is preliminary data.</text>
</comment>
<feature type="compositionally biased region" description="Low complexity" evidence="5">
    <location>
        <begin position="88"/>
        <end position="105"/>
    </location>
</feature>
<feature type="compositionally biased region" description="Polar residues" evidence="5">
    <location>
        <begin position="1131"/>
        <end position="1154"/>
    </location>
</feature>
<dbReference type="EMBL" id="SDOV01000004">
    <property type="protein sequence ID" value="KAH7641922.1"/>
    <property type="molecule type" value="Genomic_DNA"/>
</dbReference>
<feature type="domain" description="RING-type" evidence="6">
    <location>
        <begin position="1402"/>
        <end position="1443"/>
    </location>
</feature>
<evidence type="ECO:0000259" key="6">
    <source>
        <dbReference type="PROSITE" id="PS50089"/>
    </source>
</evidence>
<feature type="region of interest" description="Disordered" evidence="5">
    <location>
        <begin position="243"/>
        <end position="262"/>
    </location>
</feature>
<feature type="region of interest" description="Disordered" evidence="5">
    <location>
        <begin position="619"/>
        <end position="644"/>
    </location>
</feature>
<feature type="region of interest" description="Disordered" evidence="5">
    <location>
        <begin position="475"/>
        <end position="547"/>
    </location>
</feature>
<dbReference type="InterPro" id="IPR013083">
    <property type="entry name" value="Znf_RING/FYVE/PHD"/>
</dbReference>
<evidence type="ECO:0000256" key="1">
    <source>
        <dbReference type="ARBA" id="ARBA00022723"/>
    </source>
</evidence>
<feature type="compositionally biased region" description="Polar residues" evidence="5">
    <location>
        <begin position="967"/>
        <end position="1003"/>
    </location>
</feature>
<feature type="compositionally biased region" description="Polar residues" evidence="5">
    <location>
        <begin position="1222"/>
        <end position="1235"/>
    </location>
</feature>
<feature type="compositionally biased region" description="Polar residues" evidence="5">
    <location>
        <begin position="1278"/>
        <end position="1298"/>
    </location>
</feature>
<feature type="region of interest" description="Disordered" evidence="5">
    <location>
        <begin position="896"/>
        <end position="1008"/>
    </location>
</feature>
<evidence type="ECO:0000256" key="5">
    <source>
        <dbReference type="SAM" id="MobiDB-lite"/>
    </source>
</evidence>
<name>A0A9D4P1I8_DERFA</name>
<feature type="compositionally biased region" description="Polar residues" evidence="5">
    <location>
        <begin position="789"/>
        <end position="798"/>
    </location>
</feature>
<dbReference type="CDD" id="cd16472">
    <property type="entry name" value="RING-H2_RNF38-like"/>
    <property type="match status" value="1"/>
</dbReference>
<feature type="compositionally biased region" description="Low complexity" evidence="5">
    <location>
        <begin position="1256"/>
        <end position="1267"/>
    </location>
</feature>
<keyword evidence="1" id="KW-0479">Metal-binding</keyword>